<gene>
    <name evidence="1" type="ORF">CR513_14895</name>
</gene>
<evidence type="ECO:0000313" key="2">
    <source>
        <dbReference type="Proteomes" id="UP000257109"/>
    </source>
</evidence>
<sequence>MAHFNPYHKTNDACILANLFFREVVRLHGLPKTIVSDRDSKFISYFWRTLWNKLGTKLIFSILVYDFNPITSLDLLPLLSVSCMINCDGVSKAKFCKDLLAKDKDNTSLSSMISYPTIQTCIGMKEKKTMFELILPMCKAGKDY</sequence>
<evidence type="ECO:0000313" key="1">
    <source>
        <dbReference type="EMBL" id="RDY01740.1"/>
    </source>
</evidence>
<comment type="caution">
    <text evidence="1">The sequence shown here is derived from an EMBL/GenBank/DDBJ whole genome shotgun (WGS) entry which is preliminary data.</text>
</comment>
<name>A0A371HG46_MUCPR</name>
<proteinExistence type="predicted"/>
<dbReference type="PANTHER" id="PTHR35046">
    <property type="entry name" value="ZINC KNUCKLE (CCHC-TYPE) FAMILY PROTEIN"/>
    <property type="match status" value="1"/>
</dbReference>
<evidence type="ECO:0008006" key="3">
    <source>
        <dbReference type="Google" id="ProtNLM"/>
    </source>
</evidence>
<dbReference type="STRING" id="157652.A0A371HG46"/>
<dbReference type="Gene3D" id="3.30.420.10">
    <property type="entry name" value="Ribonuclease H-like superfamily/Ribonuclease H"/>
    <property type="match status" value="1"/>
</dbReference>
<dbReference type="InterPro" id="IPR036397">
    <property type="entry name" value="RNaseH_sf"/>
</dbReference>
<keyword evidence="2" id="KW-1185">Reference proteome</keyword>
<dbReference type="GO" id="GO:0003676">
    <property type="term" value="F:nucleic acid binding"/>
    <property type="evidence" value="ECO:0007669"/>
    <property type="project" value="InterPro"/>
</dbReference>
<dbReference type="SUPFAM" id="SSF53098">
    <property type="entry name" value="Ribonuclease H-like"/>
    <property type="match status" value="1"/>
</dbReference>
<accession>A0A371HG46</accession>
<feature type="non-terminal residue" evidence="1">
    <location>
        <position position="1"/>
    </location>
</feature>
<dbReference type="AlphaFoldDB" id="A0A371HG46"/>
<dbReference type="Proteomes" id="UP000257109">
    <property type="component" value="Unassembled WGS sequence"/>
</dbReference>
<protein>
    <recommendedName>
        <fullName evidence="3">Integrase catalytic domain-containing protein</fullName>
    </recommendedName>
</protein>
<dbReference type="PANTHER" id="PTHR35046:SF9">
    <property type="entry name" value="RNA-DIRECTED DNA POLYMERASE"/>
    <property type="match status" value="1"/>
</dbReference>
<dbReference type="InterPro" id="IPR012337">
    <property type="entry name" value="RNaseH-like_sf"/>
</dbReference>
<reference evidence="1" key="1">
    <citation type="submission" date="2018-05" db="EMBL/GenBank/DDBJ databases">
        <title>Draft genome of Mucuna pruriens seed.</title>
        <authorList>
            <person name="Nnadi N.E."/>
            <person name="Vos R."/>
            <person name="Hasami M.H."/>
            <person name="Devisetty U.K."/>
            <person name="Aguiy J.C."/>
        </authorList>
    </citation>
    <scope>NUCLEOTIDE SEQUENCE [LARGE SCALE GENOMIC DNA]</scope>
    <source>
        <strain evidence="1">JCA_2017</strain>
    </source>
</reference>
<dbReference type="OrthoDB" id="1935586at2759"/>
<dbReference type="EMBL" id="QJKJ01002699">
    <property type="protein sequence ID" value="RDY01740.1"/>
    <property type="molecule type" value="Genomic_DNA"/>
</dbReference>
<organism evidence="1 2">
    <name type="scientific">Mucuna pruriens</name>
    <name type="common">Velvet bean</name>
    <name type="synonym">Dolichos pruriens</name>
    <dbReference type="NCBI Taxonomy" id="157652"/>
    <lineage>
        <taxon>Eukaryota</taxon>
        <taxon>Viridiplantae</taxon>
        <taxon>Streptophyta</taxon>
        <taxon>Embryophyta</taxon>
        <taxon>Tracheophyta</taxon>
        <taxon>Spermatophyta</taxon>
        <taxon>Magnoliopsida</taxon>
        <taxon>eudicotyledons</taxon>
        <taxon>Gunneridae</taxon>
        <taxon>Pentapetalae</taxon>
        <taxon>rosids</taxon>
        <taxon>fabids</taxon>
        <taxon>Fabales</taxon>
        <taxon>Fabaceae</taxon>
        <taxon>Papilionoideae</taxon>
        <taxon>50 kb inversion clade</taxon>
        <taxon>NPAAA clade</taxon>
        <taxon>indigoferoid/millettioid clade</taxon>
        <taxon>Phaseoleae</taxon>
        <taxon>Mucuna</taxon>
    </lineage>
</organism>